<feature type="compositionally biased region" description="Polar residues" evidence="1">
    <location>
        <begin position="671"/>
        <end position="688"/>
    </location>
</feature>
<evidence type="ECO:0000256" key="1">
    <source>
        <dbReference type="SAM" id="MobiDB-lite"/>
    </source>
</evidence>
<evidence type="ECO:0000256" key="2">
    <source>
        <dbReference type="SAM" id="SignalP"/>
    </source>
</evidence>
<evidence type="ECO:0000313" key="3">
    <source>
        <dbReference type="EMBL" id="QDT32647.1"/>
    </source>
</evidence>
<dbReference type="OrthoDB" id="273229at2"/>
<feature type="compositionally biased region" description="Basic and acidic residues" evidence="1">
    <location>
        <begin position="593"/>
        <end position="622"/>
    </location>
</feature>
<gene>
    <name evidence="3" type="ORF">Mal48_18940</name>
</gene>
<dbReference type="InterPro" id="IPR024447">
    <property type="entry name" value="YXWGXW_rpt"/>
</dbReference>
<dbReference type="RefSeq" id="WP_145198054.1">
    <property type="nucleotide sequence ID" value="NZ_CP036267.1"/>
</dbReference>
<feature type="signal peptide" evidence="2">
    <location>
        <begin position="1"/>
        <end position="28"/>
    </location>
</feature>
<accession>A0A517QM66</accession>
<keyword evidence="2" id="KW-0732">Signal</keyword>
<sequence length="906" mass="101659" precursor="true">MNMPLSLSNSWRYGLACASLFTCGVISAQDVSPQPPPPPLPMINSVDPAPADGTQRAQGADIDADVLTRGPVHEAYAEQYESDPTPGLIVGKQPPELIDELPPEEMPEGANVEWVPGYWAFDEDIEDFIWISGLWRDIPVGQQWIPGYWSEADGGWQWVPGFWTSSDNEELSYLPQPPQSLEQGPNVTAPSDEHFWVPGTWVYETNNYLWRPGYWEQPYNDYMWVPSRYQWTPRGYVYCSGYWDYPLARRGVLFSPVRFTNNRYPRRFYGYRYRPQLVVSTGPLLIHLFVRPRYRHYYFGDYYGSRYRDRGIYAFTRHSRYGRRGYHYDPIRSYYQRGSRRTTYNRLVDWHGYFDRNKSSRPPHTYRKTREIVNSGFAGRNAVVIRQATLSESIRDLAKEGRADRKTFTRIPDDVRNRISDRASSTARKITEQRVAFESRGRHRGDGTSRGEDQRGQLNPKGSDRDIKLPERDNRGDRGDRVARTEKLKLPESSAFRDRLDGIRDREKEVRENRGSDDRGSRDGSRIGRTTGDNEGSSRKSLRDRMENARKDRSKESVNSRDGKPEVIGKTRDREPGNASERKPVQESSGSDLRARIEAARNEAERNRGTRESRGRDSKSEPSKNPATIDRGVRNPGSATDARSRIDNARKPTDARNENSNRTNSNRTRTPGSDSTKTPSSNRNSSSDLRARIEAARKASASQRGTMNRATPSSSNDLRTRGTQRTPSRSSDSSPRTNSSPRSSIQDAINRSRQSSTPSSRSSTPSRSATPSRSTTPSRSATPNRSAAPSSRSATPSRSTPSRSTPSRSSSSTRSSSSSSRSASPSRSAIPSRSATPTRSSSSSSRSSRSAAPSRSATPSRSSSRSSARPSTSSRSSSRPSARSSSSSSRSSGNRSSGSSRSRNKK</sequence>
<feature type="compositionally biased region" description="Low complexity" evidence="1">
    <location>
        <begin position="751"/>
        <end position="906"/>
    </location>
</feature>
<feature type="compositionally biased region" description="Low complexity" evidence="1">
    <location>
        <begin position="660"/>
        <end position="670"/>
    </location>
</feature>
<dbReference type="AlphaFoldDB" id="A0A517QM66"/>
<keyword evidence="4" id="KW-1185">Reference proteome</keyword>
<evidence type="ECO:0000313" key="4">
    <source>
        <dbReference type="Proteomes" id="UP000315724"/>
    </source>
</evidence>
<organism evidence="3 4">
    <name type="scientific">Thalassoglobus polymorphus</name>
    <dbReference type="NCBI Taxonomy" id="2527994"/>
    <lineage>
        <taxon>Bacteria</taxon>
        <taxon>Pseudomonadati</taxon>
        <taxon>Planctomycetota</taxon>
        <taxon>Planctomycetia</taxon>
        <taxon>Planctomycetales</taxon>
        <taxon>Planctomycetaceae</taxon>
        <taxon>Thalassoglobus</taxon>
    </lineage>
</organism>
<feature type="compositionally biased region" description="Basic and acidic residues" evidence="1">
    <location>
        <begin position="462"/>
        <end position="526"/>
    </location>
</feature>
<feature type="compositionally biased region" description="Basic and acidic residues" evidence="1">
    <location>
        <begin position="642"/>
        <end position="659"/>
    </location>
</feature>
<dbReference type="KEGG" id="tpol:Mal48_18940"/>
<feature type="region of interest" description="Disordered" evidence="1">
    <location>
        <begin position="434"/>
        <end position="906"/>
    </location>
</feature>
<proteinExistence type="predicted"/>
<evidence type="ECO:0008006" key="5">
    <source>
        <dbReference type="Google" id="ProtNLM"/>
    </source>
</evidence>
<dbReference type="Pfam" id="PF12779">
    <property type="entry name" value="WXXGXW"/>
    <property type="match status" value="3"/>
</dbReference>
<feature type="compositionally biased region" description="Low complexity" evidence="1">
    <location>
        <begin position="723"/>
        <end position="744"/>
    </location>
</feature>
<dbReference type="EMBL" id="CP036267">
    <property type="protein sequence ID" value="QDT32647.1"/>
    <property type="molecule type" value="Genomic_DNA"/>
</dbReference>
<name>A0A517QM66_9PLAN</name>
<protein>
    <recommendedName>
        <fullName evidence="5">YXWGXW repeat (2 copies)</fullName>
    </recommendedName>
</protein>
<feature type="compositionally biased region" description="Basic and acidic residues" evidence="1">
    <location>
        <begin position="434"/>
        <end position="455"/>
    </location>
</feature>
<reference evidence="3 4" key="1">
    <citation type="submission" date="2019-02" db="EMBL/GenBank/DDBJ databases">
        <title>Deep-cultivation of Planctomycetes and their phenomic and genomic characterization uncovers novel biology.</title>
        <authorList>
            <person name="Wiegand S."/>
            <person name="Jogler M."/>
            <person name="Boedeker C."/>
            <person name="Pinto D."/>
            <person name="Vollmers J."/>
            <person name="Rivas-Marin E."/>
            <person name="Kohn T."/>
            <person name="Peeters S.H."/>
            <person name="Heuer A."/>
            <person name="Rast P."/>
            <person name="Oberbeckmann S."/>
            <person name="Bunk B."/>
            <person name="Jeske O."/>
            <person name="Meyerdierks A."/>
            <person name="Storesund J.E."/>
            <person name="Kallscheuer N."/>
            <person name="Luecker S."/>
            <person name="Lage O.M."/>
            <person name="Pohl T."/>
            <person name="Merkel B.J."/>
            <person name="Hornburger P."/>
            <person name="Mueller R.-W."/>
            <person name="Bruemmer F."/>
            <person name="Labrenz M."/>
            <person name="Spormann A.M."/>
            <person name="Op den Camp H."/>
            <person name="Overmann J."/>
            <person name="Amann R."/>
            <person name="Jetten M.S.M."/>
            <person name="Mascher T."/>
            <person name="Medema M.H."/>
            <person name="Devos D.P."/>
            <person name="Kaster A.-K."/>
            <person name="Ovreas L."/>
            <person name="Rohde M."/>
            <person name="Galperin M.Y."/>
            <person name="Jogler C."/>
        </authorList>
    </citation>
    <scope>NUCLEOTIDE SEQUENCE [LARGE SCALE GENOMIC DNA]</scope>
    <source>
        <strain evidence="3 4">Mal48</strain>
    </source>
</reference>
<feature type="chain" id="PRO_5021952057" description="YXWGXW repeat (2 copies)" evidence="2">
    <location>
        <begin position="29"/>
        <end position="906"/>
    </location>
</feature>
<dbReference type="Proteomes" id="UP000315724">
    <property type="component" value="Chromosome"/>
</dbReference>
<feature type="compositionally biased region" description="Basic and acidic residues" evidence="1">
    <location>
        <begin position="536"/>
        <end position="585"/>
    </location>
</feature>
<feature type="compositionally biased region" description="Polar residues" evidence="1">
    <location>
        <begin position="700"/>
        <end position="717"/>
    </location>
</feature>